<evidence type="ECO:0000256" key="1">
    <source>
        <dbReference type="SAM" id="MobiDB-lite"/>
    </source>
</evidence>
<reference evidence="3" key="1">
    <citation type="journal article" date="2019" name="Int. J. Syst. Evol. Microbiol.">
        <title>The Global Catalogue of Microorganisms (GCM) 10K type strain sequencing project: providing services to taxonomists for standard genome sequencing and annotation.</title>
        <authorList>
            <consortium name="The Broad Institute Genomics Platform"/>
            <consortium name="The Broad Institute Genome Sequencing Center for Infectious Disease"/>
            <person name="Wu L."/>
            <person name="Ma J."/>
        </authorList>
    </citation>
    <scope>NUCLEOTIDE SEQUENCE [LARGE SCALE GENOMIC DNA]</scope>
    <source>
        <strain evidence="3">KACC 12633</strain>
    </source>
</reference>
<keyword evidence="3" id="KW-1185">Reference proteome</keyword>
<dbReference type="EMBL" id="JBHSML010000033">
    <property type="protein sequence ID" value="MFC5519201.1"/>
    <property type="molecule type" value="Genomic_DNA"/>
</dbReference>
<dbReference type="RefSeq" id="WP_266346010.1">
    <property type="nucleotide sequence ID" value="NZ_JAPKNH010000012.1"/>
</dbReference>
<protein>
    <submittedName>
        <fullName evidence="2">Uncharacterized protein</fullName>
    </submittedName>
</protein>
<feature type="compositionally biased region" description="Polar residues" evidence="1">
    <location>
        <begin position="1"/>
        <end position="10"/>
    </location>
</feature>
<gene>
    <name evidence="2" type="ORF">ACFPP9_25780</name>
</gene>
<dbReference type="Proteomes" id="UP001596150">
    <property type="component" value="Unassembled WGS sequence"/>
</dbReference>
<feature type="region of interest" description="Disordered" evidence="1">
    <location>
        <begin position="1"/>
        <end position="22"/>
    </location>
</feature>
<evidence type="ECO:0000313" key="3">
    <source>
        <dbReference type="Proteomes" id="UP001596150"/>
    </source>
</evidence>
<organism evidence="2 3">
    <name type="scientific">Kaistia terrae</name>
    <dbReference type="NCBI Taxonomy" id="537017"/>
    <lineage>
        <taxon>Bacteria</taxon>
        <taxon>Pseudomonadati</taxon>
        <taxon>Pseudomonadota</taxon>
        <taxon>Alphaproteobacteria</taxon>
        <taxon>Hyphomicrobiales</taxon>
        <taxon>Kaistiaceae</taxon>
        <taxon>Kaistia</taxon>
    </lineage>
</organism>
<name>A0ABW0Q2S9_9HYPH</name>
<evidence type="ECO:0000313" key="2">
    <source>
        <dbReference type="EMBL" id="MFC5519201.1"/>
    </source>
</evidence>
<accession>A0ABW0Q2S9</accession>
<sequence length="86" mass="9308">MLHFEFSNNGKPEAPNLEPGGHTELAAGDVFGLSVPKYHCVIGPAEDTLTLMLRGKPHFQNAFLAGGSKFEAGFAEKRIERIIALV</sequence>
<comment type="caution">
    <text evidence="2">The sequence shown here is derived from an EMBL/GenBank/DDBJ whole genome shotgun (WGS) entry which is preliminary data.</text>
</comment>
<proteinExistence type="predicted"/>